<reference evidence="3 4" key="1">
    <citation type="journal article" date="2014" name="Front. Microbiol.">
        <title>Population and genomic analysis of the genus Halorubrum.</title>
        <authorList>
            <person name="Fullmer M.S."/>
            <person name="Soucy S.M."/>
            <person name="Swithers K.S."/>
            <person name="Makkay A.M."/>
            <person name="Wheeler R."/>
            <person name="Ventosa A."/>
            <person name="Gogarten J.P."/>
            <person name="Papke R.T."/>
        </authorList>
    </citation>
    <scope>NUCLEOTIDE SEQUENCE [LARGE SCALE GENOMIC DNA]</scope>
    <source>
        <strain evidence="3 4">Cb34</strain>
    </source>
</reference>
<dbReference type="Proteomes" id="UP000216308">
    <property type="component" value="Unassembled WGS sequence"/>
</dbReference>
<dbReference type="Gene3D" id="1.20.58.220">
    <property type="entry name" value="Phosphate transport system protein phou homolog 2, domain 2"/>
    <property type="match status" value="1"/>
</dbReference>
<dbReference type="OrthoDB" id="40991at2157"/>
<sequence>METRKIQTVGNGTYTVSLPKEWAESRGVSAGDAVTLHEHVDGVLAIQEGEGGDDTAPITVRVESSDPETIERTLRAAYAAGSREVVLEPEGGLTAERRRTIDRVARGRIGMSVVTESETAATVRILLDPEEVSVGQSLRQLSFVVRSIHRDAVDALADRAASKEPATFDSRGEQADRLSAMIERSAVRGAADLAEIDALGSTRSELFESWTAMRELRRVHEAAAAIGAAAGRLDAPPAEARTESCRAIGRAAREAVSEGVAAVLGDGDVDAARSALDARDRARRRIEAFDRELSAGDADASELRHVSRELGRTAERGADVAALALRRAIRRGETVADREPERGPAESPSR</sequence>
<dbReference type="InterPro" id="IPR007159">
    <property type="entry name" value="SpoVT-AbrB_dom"/>
</dbReference>
<organism evidence="3 4">
    <name type="scientific">Halorubrum halodurans</name>
    <dbReference type="NCBI Taxonomy" id="1383851"/>
    <lineage>
        <taxon>Archaea</taxon>
        <taxon>Methanobacteriati</taxon>
        <taxon>Methanobacteriota</taxon>
        <taxon>Stenosarchaea group</taxon>
        <taxon>Halobacteria</taxon>
        <taxon>Halobacteriales</taxon>
        <taxon>Haloferacaceae</taxon>
        <taxon>Halorubrum</taxon>
    </lineage>
</organism>
<dbReference type="RefSeq" id="WP_094529359.1">
    <property type="nucleotide sequence ID" value="NZ_NHPJ01000006.1"/>
</dbReference>
<keyword evidence="4" id="KW-1185">Reference proteome</keyword>
<name>A0A256ISY3_9EURY</name>
<dbReference type="Pfam" id="PF04014">
    <property type="entry name" value="MazE_antitoxin"/>
    <property type="match status" value="1"/>
</dbReference>
<evidence type="ECO:0000259" key="2">
    <source>
        <dbReference type="Pfam" id="PF04014"/>
    </source>
</evidence>
<feature type="region of interest" description="Disordered" evidence="1">
    <location>
        <begin position="331"/>
        <end position="350"/>
    </location>
</feature>
<proteinExistence type="predicted"/>
<feature type="domain" description="SpoVT-AbrB" evidence="2">
    <location>
        <begin position="8"/>
        <end position="46"/>
    </location>
</feature>
<comment type="caution">
    <text evidence="3">The sequence shown here is derived from an EMBL/GenBank/DDBJ whole genome shotgun (WGS) entry which is preliminary data.</text>
</comment>
<gene>
    <name evidence="3" type="ORF">DJ70_01080</name>
</gene>
<evidence type="ECO:0000313" key="3">
    <source>
        <dbReference type="EMBL" id="OYR59252.1"/>
    </source>
</evidence>
<accession>A0A256ISY3</accession>
<dbReference type="InterPro" id="IPR038078">
    <property type="entry name" value="PhoU-like_sf"/>
</dbReference>
<protein>
    <submittedName>
        <fullName evidence="3">Transcriptional regulator</fullName>
    </submittedName>
</protein>
<dbReference type="EMBL" id="NHPJ01000006">
    <property type="protein sequence ID" value="OYR59252.1"/>
    <property type="molecule type" value="Genomic_DNA"/>
</dbReference>
<evidence type="ECO:0000313" key="4">
    <source>
        <dbReference type="Proteomes" id="UP000216308"/>
    </source>
</evidence>
<dbReference type="AlphaFoldDB" id="A0A256ISY3"/>
<evidence type="ECO:0000256" key="1">
    <source>
        <dbReference type="SAM" id="MobiDB-lite"/>
    </source>
</evidence>
<dbReference type="GO" id="GO:0003677">
    <property type="term" value="F:DNA binding"/>
    <property type="evidence" value="ECO:0007669"/>
    <property type="project" value="InterPro"/>
</dbReference>